<evidence type="ECO:0000259" key="3">
    <source>
        <dbReference type="Pfam" id="PF13449"/>
    </source>
</evidence>
<accession>A0A8E2VI53</accession>
<dbReference type="PANTHER" id="PTHR37957">
    <property type="entry name" value="BLR7070 PROTEIN"/>
    <property type="match status" value="1"/>
</dbReference>
<protein>
    <recommendedName>
        <fullName evidence="3">Phytase-like domain-containing protein</fullName>
    </recommendedName>
</protein>
<dbReference type="Proteomes" id="UP000244037">
    <property type="component" value="Unassembled WGS sequence"/>
</dbReference>
<feature type="chain" id="PRO_5034591702" description="Phytase-like domain-containing protein" evidence="2">
    <location>
        <begin position="22"/>
        <end position="451"/>
    </location>
</feature>
<reference evidence="4 5" key="1">
    <citation type="submission" date="2018-04" db="EMBL/GenBank/DDBJ databases">
        <title>Genomic Encyclopedia of Archaeal and Bacterial Type Strains, Phase II (KMG-II): from individual species to whole genera.</title>
        <authorList>
            <person name="Goeker M."/>
        </authorList>
    </citation>
    <scope>NUCLEOTIDE SEQUENCE [LARGE SCALE GENOMIC DNA]</scope>
    <source>
        <strain evidence="4 5">DSM 19783</strain>
    </source>
</reference>
<comment type="caution">
    <text evidence="4">The sequence shown here is derived from an EMBL/GenBank/DDBJ whole genome shotgun (WGS) entry which is preliminary data.</text>
</comment>
<name>A0A8E2VI53_9RHOB</name>
<dbReference type="AlphaFoldDB" id="A0A8E2VI53"/>
<dbReference type="Pfam" id="PF13449">
    <property type="entry name" value="Phytase-like"/>
    <property type="match status" value="1"/>
</dbReference>
<dbReference type="RefSeq" id="WP_108027746.1">
    <property type="nucleotide sequence ID" value="NZ_QAYC01000010.1"/>
</dbReference>
<evidence type="ECO:0000313" key="5">
    <source>
        <dbReference type="Proteomes" id="UP000244037"/>
    </source>
</evidence>
<evidence type="ECO:0000313" key="4">
    <source>
        <dbReference type="EMBL" id="PTW47123.1"/>
    </source>
</evidence>
<dbReference type="OrthoDB" id="9795869at2"/>
<evidence type="ECO:0000256" key="1">
    <source>
        <dbReference type="SAM" id="MobiDB-lite"/>
    </source>
</evidence>
<keyword evidence="5" id="KW-1185">Reference proteome</keyword>
<evidence type="ECO:0000256" key="2">
    <source>
        <dbReference type="SAM" id="SignalP"/>
    </source>
</evidence>
<feature type="signal peptide" evidence="2">
    <location>
        <begin position="1"/>
        <end position="21"/>
    </location>
</feature>
<sequence length="451" mass="48232">MKNSLFLLSAAAIACAAPALAEETFPATLAGHAVLPAMTMVAPPADAPRDAWISGKFTGTARNMVPMSAMGDTGKLHGNRATGIALPFIGQPLQGFSGFAMDRAEDGSVYALTDNGFGSKANSPDAMLFFHRIAPDFATGKVDVKETVFLRDPDFRVPFRIAYEGSEGRYLTGADFDLESLQLVDGSLWIGEEFGPYLLNVSLDGVVLGVYPTMADGKELKGADNPAVSATSVPGTDWKSQRSGGYEGMALQPGTSKLWAMLEKPILGDDGKPEGDFLRVMAFDTASKDWTGEMFKFALAEGATAIGDFNFIDDTHALVIERDNGEGDPSLKCDGAPAADCFPEPALHKWIVLIDTSDVDADGFVRRIGHIDLMDIADPDGVARLDTDAARDLTGKFTFPFFTIEDVMRVDDTHILVANDNNLPFSSGRKLDAAADNEVMLLSVPELLSAK</sequence>
<gene>
    <name evidence="4" type="ORF">C8N38_11092</name>
</gene>
<feature type="domain" description="Phytase-like" evidence="3">
    <location>
        <begin position="91"/>
        <end position="422"/>
    </location>
</feature>
<keyword evidence="2" id="KW-0732">Signal</keyword>
<dbReference type="PANTHER" id="PTHR37957:SF1">
    <property type="entry name" value="PHYTASE-LIKE DOMAIN-CONTAINING PROTEIN"/>
    <property type="match status" value="1"/>
</dbReference>
<dbReference type="PROSITE" id="PS51257">
    <property type="entry name" value="PROKAR_LIPOPROTEIN"/>
    <property type="match status" value="1"/>
</dbReference>
<proteinExistence type="predicted"/>
<dbReference type="InterPro" id="IPR027372">
    <property type="entry name" value="Phytase-like_dom"/>
</dbReference>
<dbReference type="EMBL" id="QAYC01000010">
    <property type="protein sequence ID" value="PTW47123.1"/>
    <property type="molecule type" value="Genomic_DNA"/>
</dbReference>
<feature type="region of interest" description="Disordered" evidence="1">
    <location>
        <begin position="225"/>
        <end position="244"/>
    </location>
</feature>
<organism evidence="4 5">
    <name type="scientific">Rhodovulum kholense</name>
    <dbReference type="NCBI Taxonomy" id="453584"/>
    <lineage>
        <taxon>Bacteria</taxon>
        <taxon>Pseudomonadati</taxon>
        <taxon>Pseudomonadota</taxon>
        <taxon>Alphaproteobacteria</taxon>
        <taxon>Rhodobacterales</taxon>
        <taxon>Paracoccaceae</taxon>
        <taxon>Rhodovulum</taxon>
    </lineage>
</organism>